<name>A0A0G0XH07_9BACT</name>
<protein>
    <submittedName>
        <fullName evidence="1">Uncharacterized protein</fullName>
    </submittedName>
</protein>
<evidence type="ECO:0000313" key="2">
    <source>
        <dbReference type="Proteomes" id="UP000033856"/>
    </source>
</evidence>
<dbReference type="EMBL" id="LCCD01000030">
    <property type="protein sequence ID" value="KKS24124.1"/>
    <property type="molecule type" value="Genomic_DNA"/>
</dbReference>
<proteinExistence type="predicted"/>
<evidence type="ECO:0000313" key="1">
    <source>
        <dbReference type="EMBL" id="KKS24124.1"/>
    </source>
</evidence>
<dbReference type="AlphaFoldDB" id="A0A0G0XH07"/>
<comment type="caution">
    <text evidence="1">The sequence shown here is derived from an EMBL/GenBank/DDBJ whole genome shotgun (WGS) entry which is preliminary data.</text>
</comment>
<dbReference type="Proteomes" id="UP000033856">
    <property type="component" value="Unassembled WGS sequence"/>
</dbReference>
<accession>A0A0G0XH07</accession>
<gene>
    <name evidence="1" type="ORF">UU83_C0030G0005</name>
</gene>
<reference evidence="1 2" key="1">
    <citation type="journal article" date="2015" name="Nature">
        <title>rRNA introns, odd ribosomes, and small enigmatic genomes across a large radiation of phyla.</title>
        <authorList>
            <person name="Brown C.T."/>
            <person name="Hug L.A."/>
            <person name="Thomas B.C."/>
            <person name="Sharon I."/>
            <person name="Castelle C.J."/>
            <person name="Singh A."/>
            <person name="Wilkins M.J."/>
            <person name="Williams K.H."/>
            <person name="Banfield J.F."/>
        </authorList>
    </citation>
    <scope>NUCLEOTIDE SEQUENCE [LARGE SCALE GENOMIC DNA]</scope>
</reference>
<sequence>MRDNKMLGVAFEQLEHVYSQPINMDNWTRISVLCFLIAKGTEEAELEYAIEHLKQIWKTTRGEGNPVYRDYIYRDYREPLRKTIEVCEQRYESFKLLQKGLFSNRFNDDYFGE</sequence>
<organism evidence="1 2">
    <name type="scientific">Candidatus Jorgensenbacteria bacterium GW2011_GWF2_41_8</name>
    <dbReference type="NCBI Taxonomy" id="1618667"/>
    <lineage>
        <taxon>Bacteria</taxon>
        <taxon>Candidatus Joergenseniibacteriota</taxon>
    </lineage>
</organism>